<dbReference type="InterPro" id="IPR031721">
    <property type="entry name" value="Partial_CstF"/>
</dbReference>
<dbReference type="Pfam" id="PF14327">
    <property type="entry name" value="CSTF2_hinge"/>
    <property type="match status" value="1"/>
</dbReference>
<reference evidence="3 4" key="1">
    <citation type="journal article" date="2012" name="BMC Genomics">
        <title>Comparative genomic analysis and phylogenetic position of Theileria equi.</title>
        <authorList>
            <person name="Kappmeyer L.S."/>
            <person name="Thiagarajan M."/>
            <person name="Herndon D.R."/>
            <person name="Ramsay J.D."/>
            <person name="Caler E."/>
            <person name="Djikeng A."/>
            <person name="Gillespie J.J."/>
            <person name="Lau A.O."/>
            <person name="Roalson E.H."/>
            <person name="Silva J.C."/>
            <person name="Silva M.G."/>
            <person name="Suarez C.E."/>
            <person name="Ueti M.W."/>
            <person name="Nene V.M."/>
            <person name="Mealey R.H."/>
            <person name="Knowles D.P."/>
            <person name="Brayton K.A."/>
        </authorList>
    </citation>
    <scope>NUCLEOTIDE SEQUENCE [LARGE SCALE GENOMIC DNA]</scope>
    <source>
        <strain evidence="3 4">WA</strain>
    </source>
</reference>
<evidence type="ECO:0000313" key="4">
    <source>
        <dbReference type="Proteomes" id="UP000031512"/>
    </source>
</evidence>
<dbReference type="STRING" id="1537102.L0B2K4"/>
<protein>
    <recommendedName>
        <fullName evidence="5">Cleavage stimulation factor subunit 2 hinge domain-containing protein</fullName>
    </recommendedName>
</protein>
<dbReference type="GeneID" id="15806391"/>
<dbReference type="OrthoDB" id="439808at2759"/>
<evidence type="ECO:0000259" key="2">
    <source>
        <dbReference type="Pfam" id="PF15861"/>
    </source>
</evidence>
<accession>L0B2K4</accession>
<dbReference type="eggNOG" id="ENOG502TN6G">
    <property type="taxonomic scope" value="Eukaryota"/>
</dbReference>
<organism evidence="3 4">
    <name type="scientific">Theileria equi strain WA</name>
    <dbReference type="NCBI Taxonomy" id="1537102"/>
    <lineage>
        <taxon>Eukaryota</taxon>
        <taxon>Sar</taxon>
        <taxon>Alveolata</taxon>
        <taxon>Apicomplexa</taxon>
        <taxon>Aconoidasida</taxon>
        <taxon>Piroplasmida</taxon>
        <taxon>Theileriidae</taxon>
        <taxon>Theileria</taxon>
    </lineage>
</organism>
<evidence type="ECO:0008006" key="5">
    <source>
        <dbReference type="Google" id="ProtNLM"/>
    </source>
</evidence>
<evidence type="ECO:0000259" key="1">
    <source>
        <dbReference type="Pfam" id="PF14327"/>
    </source>
</evidence>
<feature type="domain" description="Partial cleavage stimulation factor" evidence="2">
    <location>
        <begin position="278"/>
        <end position="338"/>
    </location>
</feature>
<dbReference type="Pfam" id="PF15861">
    <property type="entry name" value="partial_CstF"/>
    <property type="match status" value="1"/>
</dbReference>
<dbReference type="InterPro" id="IPR025742">
    <property type="entry name" value="CSTF2_hinge"/>
</dbReference>
<dbReference type="EMBL" id="CP001670">
    <property type="protein sequence ID" value="AFZ81344.1"/>
    <property type="molecule type" value="Genomic_DNA"/>
</dbReference>
<name>L0B2K4_THEEQ</name>
<dbReference type="KEGG" id="beq:BEWA_007530"/>
<dbReference type="Gene3D" id="1.25.40.630">
    <property type="match status" value="1"/>
</dbReference>
<dbReference type="AlphaFoldDB" id="L0B2K4"/>
<evidence type="ECO:0000313" key="3">
    <source>
        <dbReference type="EMBL" id="AFZ81344.1"/>
    </source>
</evidence>
<keyword evidence="4" id="KW-1185">Reference proteome</keyword>
<sequence length="342" mass="37907">MMGDTQMNMMNDHQSYDDVRNIPPLPSNPMSIFGIPQVPMGMQGIPPPPGMGMEGHMDVNKDIMMFNSEGMPGVINMFPPIPQQNPLCSQPPMVPHTMNVQPTSIPLENSIDHYMAAEIASIIHTMSTSQLVYILASLKKFSKAAPSEARRFLINNPQLTYALLHSQFLLDEIDKTVLPLNKIDTEIAQINKLERTSHLEGSQANDHYSEDMAIEENINTTPSVPSTNQIPPTSTSLSEEYDPYQFNDPDVIGFRPNVQPIVTSAKVETPPRGNIPSIEDLMSQGVHPASAVLVEEVLKNTEILTNIQRATLAEMESWPKEQKQQVLAIKVALHLRGIAVNL</sequence>
<proteinExistence type="predicted"/>
<dbReference type="Proteomes" id="UP000031512">
    <property type="component" value="Chromosome 3"/>
</dbReference>
<dbReference type="RefSeq" id="XP_004831010.1">
    <property type="nucleotide sequence ID" value="XM_004830953.1"/>
</dbReference>
<feature type="domain" description="Cleavage stimulation factor subunit 2 hinge" evidence="1">
    <location>
        <begin position="118"/>
        <end position="178"/>
    </location>
</feature>
<gene>
    <name evidence="3" type="ORF">BEWA_007530</name>
</gene>
<dbReference type="VEuPathDB" id="PiroplasmaDB:BEWA_007530"/>